<proteinExistence type="predicted"/>
<dbReference type="EMBL" id="CM042891">
    <property type="protein sequence ID" value="KAI4302694.1"/>
    <property type="molecule type" value="Genomic_DNA"/>
</dbReference>
<evidence type="ECO:0000313" key="1">
    <source>
        <dbReference type="EMBL" id="KAI4302694.1"/>
    </source>
</evidence>
<sequence>MANNANHGSQVLEDGEFWLPPQFLSDDDHHHPTSPDYRTFPLDFGAAPALDAGFFPPPEFRTGWRSSNLSSPGESVVSSTEDSDEEDFIAHLTQKAAQSTLGDGFPPHRSSKGLYSSGSPKSTLCSGCGCGHGSIWGNHGGAPQMKLAAPPTLDLLYQAAGKVANMRLIQQRRQIQRAQSLLLQQQQQRQRLNHLIHLSDSKSEVSSYPFQVSSQQLMQFQPPQAPGTGGAKYGKTETVLSSSAWPTLQQARQPRREPVSTSRAVQPVFLGSNNALPRGCAGTGVFLPRRAGDAPDPEPKRKQGCPSVLIPARVAQALNLNLDEMGSHPQIQLRYDGGARNIRGGRQVTPQQTGVHHRTQQPGVGQEISLPPEWTY</sequence>
<accession>A0ACB9KZI2</accession>
<organism evidence="1 2">
    <name type="scientific">Melastoma candidum</name>
    <dbReference type="NCBI Taxonomy" id="119954"/>
    <lineage>
        <taxon>Eukaryota</taxon>
        <taxon>Viridiplantae</taxon>
        <taxon>Streptophyta</taxon>
        <taxon>Embryophyta</taxon>
        <taxon>Tracheophyta</taxon>
        <taxon>Spermatophyta</taxon>
        <taxon>Magnoliopsida</taxon>
        <taxon>eudicotyledons</taxon>
        <taxon>Gunneridae</taxon>
        <taxon>Pentapetalae</taxon>
        <taxon>rosids</taxon>
        <taxon>malvids</taxon>
        <taxon>Myrtales</taxon>
        <taxon>Melastomataceae</taxon>
        <taxon>Melastomatoideae</taxon>
        <taxon>Melastomateae</taxon>
        <taxon>Melastoma</taxon>
    </lineage>
</organism>
<dbReference type="Proteomes" id="UP001057402">
    <property type="component" value="Chromosome 12"/>
</dbReference>
<evidence type="ECO:0000313" key="2">
    <source>
        <dbReference type="Proteomes" id="UP001057402"/>
    </source>
</evidence>
<name>A0ACB9KZI2_9MYRT</name>
<gene>
    <name evidence="1" type="ORF">MLD38_038413</name>
</gene>
<reference evidence="2" key="1">
    <citation type="journal article" date="2023" name="Front. Plant Sci.">
        <title>Chromosomal-level genome assembly of Melastoma candidum provides insights into trichome evolution.</title>
        <authorList>
            <person name="Zhong Y."/>
            <person name="Wu W."/>
            <person name="Sun C."/>
            <person name="Zou P."/>
            <person name="Liu Y."/>
            <person name="Dai S."/>
            <person name="Zhou R."/>
        </authorList>
    </citation>
    <scope>NUCLEOTIDE SEQUENCE [LARGE SCALE GENOMIC DNA]</scope>
</reference>
<protein>
    <submittedName>
        <fullName evidence="1">Uncharacterized protein</fullName>
    </submittedName>
</protein>
<comment type="caution">
    <text evidence="1">The sequence shown here is derived from an EMBL/GenBank/DDBJ whole genome shotgun (WGS) entry which is preliminary data.</text>
</comment>
<keyword evidence="2" id="KW-1185">Reference proteome</keyword>